<reference evidence="3" key="1">
    <citation type="submission" date="2017-02" db="UniProtKB">
        <authorList>
            <consortium name="WormBaseParasite"/>
        </authorList>
    </citation>
    <scope>IDENTIFICATION</scope>
</reference>
<dbReference type="GO" id="GO:0020037">
    <property type="term" value="F:heme binding"/>
    <property type="evidence" value="ECO:0007669"/>
    <property type="project" value="InterPro"/>
</dbReference>
<feature type="region of interest" description="Disordered" evidence="1">
    <location>
        <begin position="1"/>
        <end position="49"/>
    </location>
</feature>
<protein>
    <submittedName>
        <fullName evidence="3">GLOBIN domain-containing protein</fullName>
    </submittedName>
</protein>
<dbReference type="AlphaFoldDB" id="A0A0N5AHX2"/>
<feature type="compositionally biased region" description="Low complexity" evidence="1">
    <location>
        <begin position="35"/>
        <end position="49"/>
    </location>
</feature>
<dbReference type="SUPFAM" id="SSF46458">
    <property type="entry name" value="Globin-like"/>
    <property type="match status" value="1"/>
</dbReference>
<evidence type="ECO:0000256" key="1">
    <source>
        <dbReference type="SAM" id="MobiDB-lite"/>
    </source>
</evidence>
<dbReference type="Proteomes" id="UP000046393">
    <property type="component" value="Unplaced"/>
</dbReference>
<feature type="compositionally biased region" description="Basic and acidic residues" evidence="1">
    <location>
        <begin position="1"/>
        <end position="13"/>
    </location>
</feature>
<dbReference type="InterPro" id="IPR012292">
    <property type="entry name" value="Globin/Proto"/>
</dbReference>
<evidence type="ECO:0000313" key="2">
    <source>
        <dbReference type="Proteomes" id="UP000046393"/>
    </source>
</evidence>
<name>A0A0N5AHX2_9BILA</name>
<accession>A0A0N5AHX2</accession>
<organism evidence="2 3">
    <name type="scientific">Syphacia muris</name>
    <dbReference type="NCBI Taxonomy" id="451379"/>
    <lineage>
        <taxon>Eukaryota</taxon>
        <taxon>Metazoa</taxon>
        <taxon>Ecdysozoa</taxon>
        <taxon>Nematoda</taxon>
        <taxon>Chromadorea</taxon>
        <taxon>Rhabditida</taxon>
        <taxon>Spirurina</taxon>
        <taxon>Oxyuridomorpha</taxon>
        <taxon>Oxyuroidea</taxon>
        <taxon>Oxyuridae</taxon>
        <taxon>Syphacia</taxon>
    </lineage>
</organism>
<proteinExistence type="predicted"/>
<dbReference type="InterPro" id="IPR009050">
    <property type="entry name" value="Globin-like_sf"/>
</dbReference>
<dbReference type="WBParaSite" id="SMUV_0000399101-mRNA-1">
    <property type="protein sequence ID" value="SMUV_0000399101-mRNA-1"/>
    <property type="gene ID" value="SMUV_0000399101"/>
</dbReference>
<sequence>MGNAKSIEEEPSRASRSGASIKEKRVHDGRRISKTSRISRSSLSSQGSSTTLRKAILPLAQRQIVKGSMDNAKDDIADRIYRRIYEKREDFKTFVDALNEEQKAEMVESLREFLFRVVEQLSDNEEVQRISEEFGAKHVQFRNQGFRPDFFSITADAVTTECCFLDAAVHQSYETVTAWSTLTSVMFSAVRDGYYNELRKQRRASTVLPTAKPRNSVDIAMDSNSQAEFEEYYRRGSRSLPLAAFYFYMPRHTSQD</sequence>
<feature type="compositionally biased region" description="Basic and acidic residues" evidence="1">
    <location>
        <begin position="21"/>
        <end position="31"/>
    </location>
</feature>
<keyword evidence="2" id="KW-1185">Reference proteome</keyword>
<evidence type="ECO:0000313" key="3">
    <source>
        <dbReference type="WBParaSite" id="SMUV_0000399101-mRNA-1"/>
    </source>
</evidence>
<dbReference type="Gene3D" id="1.10.490.10">
    <property type="entry name" value="Globins"/>
    <property type="match status" value="1"/>
</dbReference>
<dbReference type="GO" id="GO:0019825">
    <property type="term" value="F:oxygen binding"/>
    <property type="evidence" value="ECO:0007669"/>
    <property type="project" value="InterPro"/>
</dbReference>